<name>A0AAN5D2N4_9BILA</name>
<dbReference type="PANTHER" id="PTHR22744">
    <property type="entry name" value="HELIX LOOP HELIX PROTEIN 21-RELATED"/>
    <property type="match status" value="1"/>
</dbReference>
<evidence type="ECO:0000313" key="2">
    <source>
        <dbReference type="EMBL" id="GMR55488.1"/>
    </source>
</evidence>
<dbReference type="EMBL" id="BTRK01000005">
    <property type="protein sequence ID" value="GMR55488.1"/>
    <property type="molecule type" value="Genomic_DNA"/>
</dbReference>
<evidence type="ECO:0000256" key="1">
    <source>
        <dbReference type="SAM" id="MobiDB-lite"/>
    </source>
</evidence>
<dbReference type="PANTHER" id="PTHR22744:SF14">
    <property type="entry name" value="BTB DOMAIN-CONTAINING PROTEIN-RELATED"/>
    <property type="match status" value="1"/>
</dbReference>
<feature type="region of interest" description="Disordered" evidence="1">
    <location>
        <begin position="106"/>
        <end position="126"/>
    </location>
</feature>
<feature type="non-terminal residue" evidence="2">
    <location>
        <position position="126"/>
    </location>
</feature>
<sequence>SHILKLSDEFQMKDARAQSELFLTRTSKIPIGEKLMMADKYDLKDFVDNYLDGFSCAFKMRLQKSDFDKLSDKMKGAINDRMRKLLFDDNSPFNHRCWCILRDDNEDESMDSDVDGEDEEDSSDMD</sequence>
<accession>A0AAN5D2N4</accession>
<protein>
    <submittedName>
        <fullName evidence="2">Uncharacterized protein</fullName>
    </submittedName>
</protein>
<keyword evidence="3" id="KW-1185">Reference proteome</keyword>
<comment type="caution">
    <text evidence="2">The sequence shown here is derived from an EMBL/GenBank/DDBJ whole genome shotgun (WGS) entry which is preliminary data.</text>
</comment>
<feature type="non-terminal residue" evidence="2">
    <location>
        <position position="1"/>
    </location>
</feature>
<reference evidence="3" key="1">
    <citation type="submission" date="2022-10" db="EMBL/GenBank/DDBJ databases">
        <title>Genome assembly of Pristionchus species.</title>
        <authorList>
            <person name="Yoshida K."/>
            <person name="Sommer R.J."/>
        </authorList>
    </citation>
    <scope>NUCLEOTIDE SEQUENCE [LARGE SCALE GENOMIC DNA]</scope>
    <source>
        <strain evidence="3">RS5460</strain>
    </source>
</reference>
<proteinExistence type="predicted"/>
<organism evidence="2 3">
    <name type="scientific">Pristionchus mayeri</name>
    <dbReference type="NCBI Taxonomy" id="1317129"/>
    <lineage>
        <taxon>Eukaryota</taxon>
        <taxon>Metazoa</taxon>
        <taxon>Ecdysozoa</taxon>
        <taxon>Nematoda</taxon>
        <taxon>Chromadorea</taxon>
        <taxon>Rhabditida</taxon>
        <taxon>Rhabditina</taxon>
        <taxon>Diplogasteromorpha</taxon>
        <taxon>Diplogasteroidea</taxon>
        <taxon>Neodiplogasteridae</taxon>
        <taxon>Pristionchus</taxon>
    </lineage>
</organism>
<dbReference type="Proteomes" id="UP001328107">
    <property type="component" value="Unassembled WGS sequence"/>
</dbReference>
<gene>
    <name evidence="2" type="ORF">PMAYCL1PPCAC_25683</name>
</gene>
<evidence type="ECO:0000313" key="3">
    <source>
        <dbReference type="Proteomes" id="UP001328107"/>
    </source>
</evidence>
<dbReference type="AlphaFoldDB" id="A0AAN5D2N4"/>